<comment type="caution">
    <text evidence="7">The sequence shown here is derived from an EMBL/GenBank/DDBJ whole genome shotgun (WGS) entry which is preliminary data.</text>
</comment>
<evidence type="ECO:0000259" key="6">
    <source>
        <dbReference type="Pfam" id="PF08100"/>
    </source>
</evidence>
<dbReference type="InterPro" id="IPR036390">
    <property type="entry name" value="WH_DNA-bd_sf"/>
</dbReference>
<evidence type="ECO:0000313" key="7">
    <source>
        <dbReference type="EMBL" id="KAA8886219.1"/>
    </source>
</evidence>
<evidence type="ECO:0000256" key="4">
    <source>
        <dbReference type="PIRSR" id="PIRSR005739-1"/>
    </source>
</evidence>
<keyword evidence="1 7" id="KW-0489">Methyltransferase</keyword>
<evidence type="ECO:0000256" key="2">
    <source>
        <dbReference type="ARBA" id="ARBA00022679"/>
    </source>
</evidence>
<feature type="domain" description="O-methyltransferase C-terminal" evidence="5">
    <location>
        <begin position="123"/>
        <end position="332"/>
    </location>
</feature>
<accession>A0A5N0ECI8</accession>
<dbReference type="InterPro" id="IPR016461">
    <property type="entry name" value="COMT-like"/>
</dbReference>
<evidence type="ECO:0000313" key="8">
    <source>
        <dbReference type="Proteomes" id="UP000323876"/>
    </source>
</evidence>
<evidence type="ECO:0000256" key="3">
    <source>
        <dbReference type="ARBA" id="ARBA00022691"/>
    </source>
</evidence>
<dbReference type="Pfam" id="PF08100">
    <property type="entry name" value="Dimerisation"/>
    <property type="match status" value="1"/>
</dbReference>
<dbReference type="GO" id="GO:0046983">
    <property type="term" value="F:protein dimerization activity"/>
    <property type="evidence" value="ECO:0007669"/>
    <property type="project" value="InterPro"/>
</dbReference>
<dbReference type="InterPro" id="IPR001077">
    <property type="entry name" value="COMT_C"/>
</dbReference>
<reference evidence="7 8" key="1">
    <citation type="submission" date="2019-09" db="EMBL/GenBank/DDBJ databases">
        <authorList>
            <person name="Wang X."/>
        </authorList>
    </citation>
    <scope>NUCLEOTIDE SEQUENCE [LARGE SCALE GENOMIC DNA]</scope>
    <source>
        <strain evidence="7 8">CICC 11023</strain>
    </source>
</reference>
<dbReference type="Gene3D" id="1.10.10.10">
    <property type="entry name" value="Winged helix-like DNA-binding domain superfamily/Winged helix DNA-binding domain"/>
    <property type="match status" value="1"/>
</dbReference>
<dbReference type="SUPFAM" id="SSF53335">
    <property type="entry name" value="S-adenosyl-L-methionine-dependent methyltransferases"/>
    <property type="match status" value="1"/>
</dbReference>
<dbReference type="GO" id="GO:0008171">
    <property type="term" value="F:O-methyltransferase activity"/>
    <property type="evidence" value="ECO:0007669"/>
    <property type="project" value="InterPro"/>
</dbReference>
<keyword evidence="3" id="KW-0949">S-adenosyl-L-methionine</keyword>
<feature type="active site" description="Proton acceptor" evidence="4">
    <location>
        <position position="259"/>
    </location>
</feature>
<keyword evidence="8" id="KW-1185">Reference proteome</keyword>
<gene>
    <name evidence="7" type="ORF">F3087_26895</name>
</gene>
<dbReference type="PANTHER" id="PTHR43712:SF2">
    <property type="entry name" value="O-METHYLTRANSFERASE CICE"/>
    <property type="match status" value="1"/>
</dbReference>
<evidence type="ECO:0000259" key="5">
    <source>
        <dbReference type="Pfam" id="PF00891"/>
    </source>
</evidence>
<dbReference type="PANTHER" id="PTHR43712">
    <property type="entry name" value="PUTATIVE (AFU_ORTHOLOGUE AFUA_4G14580)-RELATED"/>
    <property type="match status" value="1"/>
</dbReference>
<dbReference type="SUPFAM" id="SSF46785">
    <property type="entry name" value="Winged helix' DNA-binding domain"/>
    <property type="match status" value="1"/>
</dbReference>
<dbReference type="AlphaFoldDB" id="A0A5N0ECI8"/>
<proteinExistence type="predicted"/>
<name>A0A5N0ECI8_9NOCA</name>
<dbReference type="CDD" id="cd02440">
    <property type="entry name" value="AdoMet_MTases"/>
    <property type="match status" value="1"/>
</dbReference>
<protein>
    <submittedName>
        <fullName evidence="7">Methyltransferase</fullName>
    </submittedName>
</protein>
<dbReference type="Proteomes" id="UP000323876">
    <property type="component" value="Unassembled WGS sequence"/>
</dbReference>
<dbReference type="Gene3D" id="3.40.50.150">
    <property type="entry name" value="Vaccinia Virus protein VP39"/>
    <property type="match status" value="1"/>
</dbReference>
<dbReference type="InterPro" id="IPR012967">
    <property type="entry name" value="COMT_dimerisation"/>
</dbReference>
<evidence type="ECO:0000256" key="1">
    <source>
        <dbReference type="ARBA" id="ARBA00022603"/>
    </source>
</evidence>
<dbReference type="InterPro" id="IPR029063">
    <property type="entry name" value="SAM-dependent_MTases_sf"/>
</dbReference>
<dbReference type="GO" id="GO:0032259">
    <property type="term" value="P:methylation"/>
    <property type="evidence" value="ECO:0007669"/>
    <property type="project" value="UniProtKB-KW"/>
</dbReference>
<dbReference type="PROSITE" id="PS51683">
    <property type="entry name" value="SAM_OMT_II"/>
    <property type="match status" value="1"/>
</dbReference>
<sequence length="351" mass="38108">MTDKSSTGTDAGRQHSTDITSGGIKSLAMGFWASKVLLSAVELGVFSELAKQPLPLDVLQGRIGIHPRGSRDFLDALVGLGMLTREHGIYANTPETDAFLDPAKPGYIGGLLEHYNSRVYPLWGELTDMLRRGGRADDQAEAADFFTMIYRDPALLRGFMRAMSAWSNEAADAIAEKFPWARYSSFVDIGCAEGALAVKVAARYPGLSGGGFDMPPVAPLFDDYVRAAGLGDRVRFYPGDFFVDPLPTADVLILGHVLHDWGISEKQALISKAYEALPPGGALIINDVVIDDERRENVAGMLISLHMLVETKGGFDYTAAECRDWLEQAGFSQSYVEPLVGPESMIVAVKQ</sequence>
<dbReference type="OrthoDB" id="582216at2"/>
<dbReference type="PIRSF" id="PIRSF005739">
    <property type="entry name" value="O-mtase"/>
    <property type="match status" value="1"/>
</dbReference>
<dbReference type="EMBL" id="VXLC01000014">
    <property type="protein sequence ID" value="KAA8886219.1"/>
    <property type="molecule type" value="Genomic_DNA"/>
</dbReference>
<dbReference type="Pfam" id="PF00891">
    <property type="entry name" value="Methyltransf_2"/>
    <property type="match status" value="1"/>
</dbReference>
<keyword evidence="2 7" id="KW-0808">Transferase</keyword>
<feature type="domain" description="O-methyltransferase dimerisation" evidence="6">
    <location>
        <begin position="27"/>
        <end position="100"/>
    </location>
</feature>
<organism evidence="7 8">
    <name type="scientific">Nocardia colli</name>
    <dbReference type="NCBI Taxonomy" id="2545717"/>
    <lineage>
        <taxon>Bacteria</taxon>
        <taxon>Bacillati</taxon>
        <taxon>Actinomycetota</taxon>
        <taxon>Actinomycetes</taxon>
        <taxon>Mycobacteriales</taxon>
        <taxon>Nocardiaceae</taxon>
        <taxon>Nocardia</taxon>
    </lineage>
</organism>
<dbReference type="InterPro" id="IPR036388">
    <property type="entry name" value="WH-like_DNA-bd_sf"/>
</dbReference>